<evidence type="ECO:0000259" key="6">
    <source>
        <dbReference type="Pfam" id="PF00593"/>
    </source>
</evidence>
<dbReference type="InterPro" id="IPR036942">
    <property type="entry name" value="Beta-barrel_TonB_sf"/>
</dbReference>
<dbReference type="Gene3D" id="2.170.130.10">
    <property type="entry name" value="TonB-dependent receptor, plug domain"/>
    <property type="match status" value="1"/>
</dbReference>
<comment type="caution">
    <text evidence="8">The sequence shown here is derived from an EMBL/GenBank/DDBJ whole genome shotgun (WGS) entry which is preliminary data.</text>
</comment>
<name>A0A2T9K3R1_9CAUL</name>
<dbReference type="AlphaFoldDB" id="A0A2T9K3R1"/>
<keyword evidence="9" id="KW-1185">Reference proteome</keyword>
<evidence type="ECO:0000313" key="8">
    <source>
        <dbReference type="EMBL" id="PVM90625.1"/>
    </source>
</evidence>
<dbReference type="InterPro" id="IPR012910">
    <property type="entry name" value="Plug_dom"/>
</dbReference>
<dbReference type="Proteomes" id="UP000245073">
    <property type="component" value="Unassembled WGS sequence"/>
</dbReference>
<dbReference type="PANTHER" id="PTHR40980:SF3">
    <property type="entry name" value="TONB-DEPENDENT RECEPTOR-LIKE BETA-BARREL DOMAIN-CONTAINING PROTEIN"/>
    <property type="match status" value="1"/>
</dbReference>
<keyword evidence="2 4" id="KW-0472">Membrane</keyword>
<dbReference type="Pfam" id="PF00593">
    <property type="entry name" value="TonB_dep_Rec_b-barrel"/>
    <property type="match status" value="1"/>
</dbReference>
<reference evidence="8 9" key="1">
    <citation type="submission" date="2018-04" db="EMBL/GenBank/DDBJ databases">
        <title>The genome sequence of Caulobacter sp. 744.</title>
        <authorList>
            <person name="Gao J."/>
            <person name="Sun J."/>
        </authorList>
    </citation>
    <scope>NUCLEOTIDE SEQUENCE [LARGE SCALE GENOMIC DNA]</scope>
    <source>
        <strain evidence="8 9">774</strain>
    </source>
</reference>
<dbReference type="Pfam" id="PF07715">
    <property type="entry name" value="Plug"/>
    <property type="match status" value="1"/>
</dbReference>
<sequence length="1071" mass="116237">MSSVNGASATRGRETLGDNLKFGLKCGVSALALSLVFGASALAQTAAAGGKTTEDTVDEVVVTSIRQSLKSSQQLKQSSDIIGDSITAEDIGALPDRSVTEALQRVPGVSINRFAAGVDPDHFSTEGSGVVVRGLNFVRSELNGRDTFTANNGRILSFADVPSELMGGVDVFKSPSADMIEGGISGTVNLRTRLPFDTNKRLLSMSAEASYGDMVKKWKPTYSFLYSDRFDTSIGEVGILASFVNSELASRSDAVQVSNFGCRTNLGSTAGDCGNGTKGVWFPRGAAFRSTTNERERQGQAGAIQWRSNDGTMQAAFQYLRSKSTVNWTEHAVEIATDNVTSNGDSRPADGTTFSFDEDGVFTNGVITGSTGWRADQNGSDPRTPINGLQSNNVRRDERTTNTTTDYGFNFKWTPNDHWGVLFDAQHVDSKVDAISMGLWGSTFQNAAITLHGNDLPDVLFSAPSSGTTVSNCTPFNNNCPSYARGTHASLSDPYNNFWRSAMDHIEQSEGTEDAIKIDVEYKFNNDTWLDSIKGGARWSERDQTTRFSAYSWGVLSEIWGSGGPVWMDDPINGSPTTAGGANSTRFVEAYAFDNFMRGKTGVPTGADPRLFFSQNLIDNYGSVSQFALSVGDEWRDRLAGGCPQNWVPLAMRCNVIAGTPFRPQEINPVNEETKSAYLMARFKGETGDYKVSGNLGLRYTKTDRVAEGYLAYPLAASLPTEADCANVPAGQTPSPFCQLAPNVRAASRLWANGALVPNTAKSSFEYWLPSFNVKVMAPHGLQYRLGVSKTVTPPDIGLTRNFYNLTLNTNADGITNGVPSGNVPVGNPYLKPTQATNIDASVEWYFAPVGSLTFAAFWKELTDVAYNRTSRLPFTNNGVTFDVVITQPGNSDVKATVKGFEVGYQQFYDFLPKPLDGFGINANYSYIESSGVPQSTLSATDPDVAAGRITTVDTSKLPLQGLSKHNVNFAAIYEKGPISARLAYNWRSDFLLTVRDVIVPYAPIMNEATGQLDGSFFYTVNPKTKIGVQAVNLLNETTRTTQVLNSNLLKTGRSWFMNDRRYTFVLRASF</sequence>
<accession>A0A2T9K3R1</accession>
<proteinExistence type="inferred from homology"/>
<dbReference type="PANTHER" id="PTHR40980">
    <property type="entry name" value="PLUG DOMAIN-CONTAINING PROTEIN"/>
    <property type="match status" value="1"/>
</dbReference>
<keyword evidence="4" id="KW-0798">TonB box</keyword>
<evidence type="ECO:0000259" key="7">
    <source>
        <dbReference type="Pfam" id="PF07715"/>
    </source>
</evidence>
<gene>
    <name evidence="8" type="ORF">DDF67_09340</name>
</gene>
<dbReference type="RefSeq" id="WP_109100612.1">
    <property type="nucleotide sequence ID" value="NZ_QDKQ01000034.1"/>
</dbReference>
<feature type="domain" description="TonB-dependent receptor-like beta-barrel" evidence="6">
    <location>
        <begin position="480"/>
        <end position="1034"/>
    </location>
</feature>
<dbReference type="InterPro" id="IPR000531">
    <property type="entry name" value="Beta-barrel_TonB"/>
</dbReference>
<evidence type="ECO:0000256" key="1">
    <source>
        <dbReference type="ARBA" id="ARBA00004442"/>
    </source>
</evidence>
<evidence type="ECO:0000256" key="4">
    <source>
        <dbReference type="RuleBase" id="RU003357"/>
    </source>
</evidence>
<evidence type="ECO:0000256" key="3">
    <source>
        <dbReference type="ARBA" id="ARBA00023237"/>
    </source>
</evidence>
<dbReference type="SUPFAM" id="SSF56935">
    <property type="entry name" value="Porins"/>
    <property type="match status" value="1"/>
</dbReference>
<evidence type="ECO:0000256" key="5">
    <source>
        <dbReference type="SAM" id="MobiDB-lite"/>
    </source>
</evidence>
<comment type="similarity">
    <text evidence="4">Belongs to the TonB-dependent receptor family.</text>
</comment>
<comment type="subcellular location">
    <subcellularLocation>
        <location evidence="1 4">Cell outer membrane</location>
    </subcellularLocation>
</comment>
<dbReference type="NCBIfam" id="TIGR01782">
    <property type="entry name" value="TonB-Xanth-Caul"/>
    <property type="match status" value="1"/>
</dbReference>
<feature type="region of interest" description="Disordered" evidence="5">
    <location>
        <begin position="370"/>
        <end position="392"/>
    </location>
</feature>
<feature type="compositionally biased region" description="Polar residues" evidence="5">
    <location>
        <begin position="370"/>
        <end position="391"/>
    </location>
</feature>
<keyword evidence="8" id="KW-0675">Receptor</keyword>
<organism evidence="8 9">
    <name type="scientific">Caulobacter endophyticus</name>
    <dbReference type="NCBI Taxonomy" id="2172652"/>
    <lineage>
        <taxon>Bacteria</taxon>
        <taxon>Pseudomonadati</taxon>
        <taxon>Pseudomonadota</taxon>
        <taxon>Alphaproteobacteria</taxon>
        <taxon>Caulobacterales</taxon>
        <taxon>Caulobacteraceae</taxon>
        <taxon>Caulobacter</taxon>
    </lineage>
</organism>
<dbReference type="GO" id="GO:0009279">
    <property type="term" value="C:cell outer membrane"/>
    <property type="evidence" value="ECO:0007669"/>
    <property type="project" value="UniProtKB-SubCell"/>
</dbReference>
<dbReference type="InterPro" id="IPR037066">
    <property type="entry name" value="Plug_dom_sf"/>
</dbReference>
<dbReference type="EMBL" id="QDKQ01000034">
    <property type="protein sequence ID" value="PVM90625.1"/>
    <property type="molecule type" value="Genomic_DNA"/>
</dbReference>
<keyword evidence="3" id="KW-0998">Cell outer membrane</keyword>
<feature type="domain" description="TonB-dependent receptor plug" evidence="7">
    <location>
        <begin position="84"/>
        <end position="186"/>
    </location>
</feature>
<protein>
    <submittedName>
        <fullName evidence="8">TonB-dependent receptor</fullName>
    </submittedName>
</protein>
<dbReference type="Gene3D" id="2.40.170.20">
    <property type="entry name" value="TonB-dependent receptor, beta-barrel domain"/>
    <property type="match status" value="1"/>
</dbReference>
<dbReference type="InterPro" id="IPR010104">
    <property type="entry name" value="TonB_rcpt_bac"/>
</dbReference>
<evidence type="ECO:0000313" key="9">
    <source>
        <dbReference type="Proteomes" id="UP000245073"/>
    </source>
</evidence>
<dbReference type="OrthoDB" id="5476657at2"/>
<evidence type="ECO:0000256" key="2">
    <source>
        <dbReference type="ARBA" id="ARBA00023136"/>
    </source>
</evidence>